<proteinExistence type="predicted"/>
<protein>
    <submittedName>
        <fullName evidence="1">Uncharacterized protein</fullName>
    </submittedName>
</protein>
<evidence type="ECO:0000313" key="2">
    <source>
        <dbReference type="Proteomes" id="UP000317429"/>
    </source>
</evidence>
<dbReference type="KEGG" id="pnd:Pla175_17740"/>
<dbReference type="AlphaFoldDB" id="A0A518DAB7"/>
<dbReference type="Proteomes" id="UP000317429">
    <property type="component" value="Chromosome"/>
</dbReference>
<accession>A0A518DAB7</accession>
<gene>
    <name evidence="1" type="ORF">Pla175_17740</name>
</gene>
<dbReference type="RefSeq" id="WP_145283276.1">
    <property type="nucleotide sequence ID" value="NZ_CP036291.1"/>
</dbReference>
<dbReference type="EMBL" id="CP036291">
    <property type="protein sequence ID" value="QDU88398.1"/>
    <property type="molecule type" value="Genomic_DNA"/>
</dbReference>
<keyword evidence="2" id="KW-1185">Reference proteome</keyword>
<dbReference type="OrthoDB" id="7067942at2"/>
<organism evidence="1 2">
    <name type="scientific">Pirellulimonas nuda</name>
    <dbReference type="NCBI Taxonomy" id="2528009"/>
    <lineage>
        <taxon>Bacteria</taxon>
        <taxon>Pseudomonadati</taxon>
        <taxon>Planctomycetota</taxon>
        <taxon>Planctomycetia</taxon>
        <taxon>Pirellulales</taxon>
        <taxon>Lacipirellulaceae</taxon>
        <taxon>Pirellulimonas</taxon>
    </lineage>
</organism>
<name>A0A518DAB7_9BACT</name>
<evidence type="ECO:0000313" key="1">
    <source>
        <dbReference type="EMBL" id="QDU88398.1"/>
    </source>
</evidence>
<sequence length="221" mass="24699">MPNVRVIVVFKGHDSVPTDVVIGVIKDIERIAYKVERSVLDDSLSQCLQQKYLTSVEVDAIQYRFDAMKGASMMVRGTERGSLILTLVGGGAAIWLIKNTVGESLREGYKGSALDMLLQNLSRKGADYLGAGIKVAMERQSELNLRSLDRSQEATRQGRRLSRIKSALWTVKLIEVDEGDDGVISVRAWMTYEEASIETREYIRMLEGTNEDPPPQQFANE</sequence>
<reference evidence="1 2" key="1">
    <citation type="submission" date="2019-02" db="EMBL/GenBank/DDBJ databases">
        <title>Deep-cultivation of Planctomycetes and their phenomic and genomic characterization uncovers novel biology.</title>
        <authorList>
            <person name="Wiegand S."/>
            <person name="Jogler M."/>
            <person name="Boedeker C."/>
            <person name="Pinto D."/>
            <person name="Vollmers J."/>
            <person name="Rivas-Marin E."/>
            <person name="Kohn T."/>
            <person name="Peeters S.H."/>
            <person name="Heuer A."/>
            <person name="Rast P."/>
            <person name="Oberbeckmann S."/>
            <person name="Bunk B."/>
            <person name="Jeske O."/>
            <person name="Meyerdierks A."/>
            <person name="Storesund J.E."/>
            <person name="Kallscheuer N."/>
            <person name="Luecker S."/>
            <person name="Lage O.M."/>
            <person name="Pohl T."/>
            <person name="Merkel B.J."/>
            <person name="Hornburger P."/>
            <person name="Mueller R.-W."/>
            <person name="Bruemmer F."/>
            <person name="Labrenz M."/>
            <person name="Spormann A.M."/>
            <person name="Op den Camp H."/>
            <person name="Overmann J."/>
            <person name="Amann R."/>
            <person name="Jetten M.S.M."/>
            <person name="Mascher T."/>
            <person name="Medema M.H."/>
            <person name="Devos D.P."/>
            <person name="Kaster A.-K."/>
            <person name="Ovreas L."/>
            <person name="Rohde M."/>
            <person name="Galperin M.Y."/>
            <person name="Jogler C."/>
        </authorList>
    </citation>
    <scope>NUCLEOTIDE SEQUENCE [LARGE SCALE GENOMIC DNA]</scope>
    <source>
        <strain evidence="1 2">Pla175</strain>
    </source>
</reference>